<feature type="transmembrane region" description="Helical" evidence="1">
    <location>
        <begin position="276"/>
        <end position="293"/>
    </location>
</feature>
<feature type="transmembrane region" description="Helical" evidence="1">
    <location>
        <begin position="248"/>
        <end position="270"/>
    </location>
</feature>
<dbReference type="InterPro" id="IPR037185">
    <property type="entry name" value="EmrE-like"/>
</dbReference>
<feature type="domain" description="EamA" evidence="2">
    <location>
        <begin position="163"/>
        <end position="291"/>
    </location>
</feature>
<dbReference type="RefSeq" id="WP_244520740.1">
    <property type="nucleotide sequence ID" value="NZ_FNEK01000029.1"/>
</dbReference>
<keyword evidence="1" id="KW-0472">Membrane</keyword>
<keyword evidence="1" id="KW-1133">Transmembrane helix</keyword>
<evidence type="ECO:0000313" key="3">
    <source>
        <dbReference type="EMBL" id="SDK01544.1"/>
    </source>
</evidence>
<feature type="transmembrane region" description="Helical" evidence="1">
    <location>
        <begin position="192"/>
        <end position="213"/>
    </location>
</feature>
<feature type="transmembrane region" description="Helical" evidence="1">
    <location>
        <begin position="219"/>
        <end position="239"/>
    </location>
</feature>
<dbReference type="PANTHER" id="PTHR22911:SF103">
    <property type="entry name" value="BLR2811 PROTEIN"/>
    <property type="match status" value="1"/>
</dbReference>
<accession>A0A1G8YGJ2</accession>
<feature type="domain" description="EamA" evidence="2">
    <location>
        <begin position="22"/>
        <end position="153"/>
    </location>
</feature>
<name>A0A1G8YGJ2_9RHOB</name>
<feature type="transmembrane region" description="Helical" evidence="1">
    <location>
        <begin position="139"/>
        <end position="157"/>
    </location>
</feature>
<feature type="transmembrane region" description="Helical" evidence="1">
    <location>
        <begin position="111"/>
        <end position="130"/>
    </location>
</feature>
<gene>
    <name evidence="3" type="ORF">SAMN04488026_10296</name>
</gene>
<keyword evidence="1" id="KW-0812">Transmembrane</keyword>
<proteinExistence type="predicted"/>
<dbReference type="InterPro" id="IPR000620">
    <property type="entry name" value="EamA_dom"/>
</dbReference>
<feature type="transmembrane region" description="Helical" evidence="1">
    <location>
        <begin position="163"/>
        <end position="180"/>
    </location>
</feature>
<dbReference type="GO" id="GO:0016020">
    <property type="term" value="C:membrane"/>
    <property type="evidence" value="ECO:0007669"/>
    <property type="project" value="InterPro"/>
</dbReference>
<dbReference type="PANTHER" id="PTHR22911">
    <property type="entry name" value="ACYL-MALONYL CONDENSING ENZYME-RELATED"/>
    <property type="match status" value="1"/>
</dbReference>
<evidence type="ECO:0000259" key="2">
    <source>
        <dbReference type="Pfam" id="PF00892"/>
    </source>
</evidence>
<feature type="transmembrane region" description="Helical" evidence="1">
    <location>
        <begin position="53"/>
        <end position="71"/>
    </location>
</feature>
<dbReference type="Proteomes" id="UP000199382">
    <property type="component" value="Unassembled WGS sequence"/>
</dbReference>
<sequence length="312" mass="33760">MTTTPTAPLNSQPTAPQIDNIRGVVLMALAFALFSVCDMQAKLLTGEFHPVQIVWTRQLALLAGVVVALGVHGPGLFRSRHPALQVVRGLLVVASAASFISAIRFVPLADAVAVTFIAPFIVTILSARLLGEHVSWQRWMAVAVGFLGAMIVIRPGMGVMHPAMLLIVVAATCFALRQVLSRRLAASDRTITTVAYTAIVSVATLSLPLFLFWQSPETGRQWALLGGMALTAALGEWLVIRALEIGQAVVLAPIHYSMMIWATFWGWLIFDDLPDGWTVTGTAVIMITGLYILRGERSGNRLFSFGKLSSKR</sequence>
<organism evidence="3 4">
    <name type="scientific">Aliiruegeria lutimaris</name>
    <dbReference type="NCBI Taxonomy" id="571298"/>
    <lineage>
        <taxon>Bacteria</taxon>
        <taxon>Pseudomonadati</taxon>
        <taxon>Pseudomonadota</taxon>
        <taxon>Alphaproteobacteria</taxon>
        <taxon>Rhodobacterales</taxon>
        <taxon>Roseobacteraceae</taxon>
        <taxon>Aliiruegeria</taxon>
    </lineage>
</organism>
<feature type="transmembrane region" description="Helical" evidence="1">
    <location>
        <begin position="83"/>
        <end position="105"/>
    </location>
</feature>
<evidence type="ECO:0000313" key="4">
    <source>
        <dbReference type="Proteomes" id="UP000199382"/>
    </source>
</evidence>
<reference evidence="3 4" key="1">
    <citation type="submission" date="2016-10" db="EMBL/GenBank/DDBJ databases">
        <authorList>
            <person name="de Groot N.N."/>
        </authorList>
    </citation>
    <scope>NUCLEOTIDE SEQUENCE [LARGE SCALE GENOMIC DNA]</scope>
    <source>
        <strain evidence="3 4">DSM 25294</strain>
    </source>
</reference>
<dbReference type="Pfam" id="PF00892">
    <property type="entry name" value="EamA"/>
    <property type="match status" value="2"/>
</dbReference>
<dbReference type="EMBL" id="FNEK01000029">
    <property type="protein sequence ID" value="SDK01544.1"/>
    <property type="molecule type" value="Genomic_DNA"/>
</dbReference>
<dbReference type="AlphaFoldDB" id="A0A1G8YGJ2"/>
<keyword evidence="4" id="KW-1185">Reference proteome</keyword>
<protein>
    <submittedName>
        <fullName evidence="3">S-adenosylmethionine uptake transporter</fullName>
    </submittedName>
</protein>
<dbReference type="SUPFAM" id="SSF103481">
    <property type="entry name" value="Multidrug resistance efflux transporter EmrE"/>
    <property type="match status" value="2"/>
</dbReference>
<evidence type="ECO:0000256" key="1">
    <source>
        <dbReference type="SAM" id="Phobius"/>
    </source>
</evidence>
<feature type="transmembrane region" description="Helical" evidence="1">
    <location>
        <begin position="21"/>
        <end position="41"/>
    </location>
</feature>